<gene>
    <name evidence="1" type="ORF">AVDCRST_MAG84-5739</name>
</gene>
<reference evidence="1" key="1">
    <citation type="submission" date="2020-02" db="EMBL/GenBank/DDBJ databases">
        <authorList>
            <person name="Meier V. D."/>
        </authorList>
    </citation>
    <scope>NUCLEOTIDE SEQUENCE</scope>
    <source>
        <strain evidence="1">AVDCRST_MAG84</strain>
    </source>
</reference>
<feature type="non-terminal residue" evidence="1">
    <location>
        <position position="90"/>
    </location>
</feature>
<name>A0A6J4NPW3_9CYAN</name>
<feature type="non-terminal residue" evidence="1">
    <location>
        <position position="1"/>
    </location>
</feature>
<dbReference type="EMBL" id="CADCTZ010001367">
    <property type="protein sequence ID" value="CAA9393589.1"/>
    <property type="molecule type" value="Genomic_DNA"/>
</dbReference>
<evidence type="ECO:0000313" key="1">
    <source>
        <dbReference type="EMBL" id="CAA9393589.1"/>
    </source>
</evidence>
<dbReference type="AlphaFoldDB" id="A0A6J4NPW3"/>
<sequence length="90" mass="9638">EHLGFARRNHFVVRTLHLGCGALRFIFSSLADSRFGFVLGNDFSCANLAKSQYSARIAPAGKTGFGTTSASHSPTGAKSSFVEVGLQRFV</sequence>
<accession>A0A6J4NPW3</accession>
<protein>
    <submittedName>
        <fullName evidence="1">Uncharacterized protein</fullName>
    </submittedName>
</protein>
<organism evidence="1">
    <name type="scientific">uncultured Microcoleus sp</name>
    <dbReference type="NCBI Taxonomy" id="259945"/>
    <lineage>
        <taxon>Bacteria</taxon>
        <taxon>Bacillati</taxon>
        <taxon>Cyanobacteriota</taxon>
        <taxon>Cyanophyceae</taxon>
        <taxon>Oscillatoriophycideae</taxon>
        <taxon>Oscillatoriales</taxon>
        <taxon>Microcoleaceae</taxon>
        <taxon>Microcoleus</taxon>
        <taxon>environmental samples</taxon>
    </lineage>
</organism>
<proteinExistence type="predicted"/>